<keyword evidence="1" id="KW-0732">Signal</keyword>
<feature type="signal peptide" evidence="1">
    <location>
        <begin position="1"/>
        <end position="17"/>
    </location>
</feature>
<comment type="caution">
    <text evidence="2">The sequence shown here is derived from an EMBL/GenBank/DDBJ whole genome shotgun (WGS) entry which is preliminary data.</text>
</comment>
<dbReference type="Pfam" id="PF14269">
    <property type="entry name" value="Arylsulfotran_2"/>
    <property type="match status" value="1"/>
</dbReference>
<feature type="chain" id="PRO_5034111802" description="ASST-domain-containing protein" evidence="1">
    <location>
        <begin position="18"/>
        <end position="476"/>
    </location>
</feature>
<evidence type="ECO:0000313" key="3">
    <source>
        <dbReference type="Proteomes" id="UP000573603"/>
    </source>
</evidence>
<dbReference type="InterPro" id="IPR039535">
    <property type="entry name" value="ASST-like"/>
</dbReference>
<protein>
    <recommendedName>
        <fullName evidence="4">ASST-domain-containing protein</fullName>
    </recommendedName>
</protein>
<evidence type="ECO:0000313" key="2">
    <source>
        <dbReference type="EMBL" id="KAF5250094.1"/>
    </source>
</evidence>
<dbReference type="Proteomes" id="UP000573603">
    <property type="component" value="Unassembled WGS sequence"/>
</dbReference>
<evidence type="ECO:0008006" key="4">
    <source>
        <dbReference type="Google" id="ProtNLM"/>
    </source>
</evidence>
<name>A0A8H4ZNZ8_9HYPO</name>
<sequence length="476" mass="52099">MPPIMLSLLLFASFSWAQNSKSTYETFHSAPGQHVPEVSVNKSGAPLAEGLLFMTVSDGPVIMTDSGDLVWNGPDGTASNLFVQRLDKKPILTFWNGTGSFLGHGYGQVNILDTTYTQLYTICPNITIMTTDGSVTGCSSLDLHESFVTTRGTILCTAVNVTNADLTSIGGPSDGWVFDTMFMEIDIKTNDILFMWSPLKAGIPINSTKLSLSSSGTSQSYPFDWFHMNSVTTLKDGYLANSRHTWTSYALDSKGELQWRLEGSNGGDFSLPAAGNFSWQHHVRVQNETSSSLVLHMFNDMNDDKGDRPSNGLEFHLDLDKRNATIKKLYMDRHDEIDTSSQGSYQDFSNGNVLLGYGNIDYVKEFGPEGDVRMSMSGAASYRVYREAWDATPAGYPPNATAIEGQGWVSWNGDTRATKWVIYAGSSKESLTKVGEVARTGFETEYSLPSGSSWVQVGAFAGDHHLRNSSIVLVGN</sequence>
<dbReference type="EMBL" id="JABEVY010000100">
    <property type="protein sequence ID" value="KAF5250094.1"/>
    <property type="molecule type" value="Genomic_DNA"/>
</dbReference>
<dbReference type="PANTHER" id="PTHR35340:SF6">
    <property type="entry name" value="ASST-DOMAIN-CONTAINING PROTEIN"/>
    <property type="match status" value="1"/>
</dbReference>
<proteinExistence type="predicted"/>
<reference evidence="2 3" key="1">
    <citation type="journal article" date="2020" name="BMC Genomics">
        <title>Correction to: Identification and distribution of gene clusters required for synthesis of sphingolipid metabolism inhibitors in diverse species of the filamentous fungus Fusarium.</title>
        <authorList>
            <person name="Kim H.S."/>
            <person name="Lohmar J.M."/>
            <person name="Busman M."/>
            <person name="Brown D.W."/>
            <person name="Naumann T.A."/>
            <person name="Divon H.H."/>
            <person name="Lysoe E."/>
            <person name="Uhlig S."/>
            <person name="Proctor R.H."/>
        </authorList>
    </citation>
    <scope>NUCLEOTIDE SEQUENCE [LARGE SCALE GENOMIC DNA]</scope>
    <source>
        <strain evidence="2 3">NRRL 25214</strain>
    </source>
</reference>
<gene>
    <name evidence="2" type="ORF">FANTH_4647</name>
</gene>
<keyword evidence="3" id="KW-1185">Reference proteome</keyword>
<dbReference type="InterPro" id="IPR053143">
    <property type="entry name" value="Arylsulfate_ST"/>
</dbReference>
<organism evidence="2 3">
    <name type="scientific">Fusarium anthophilum</name>
    <dbReference type="NCBI Taxonomy" id="48485"/>
    <lineage>
        <taxon>Eukaryota</taxon>
        <taxon>Fungi</taxon>
        <taxon>Dikarya</taxon>
        <taxon>Ascomycota</taxon>
        <taxon>Pezizomycotina</taxon>
        <taxon>Sordariomycetes</taxon>
        <taxon>Hypocreomycetidae</taxon>
        <taxon>Hypocreales</taxon>
        <taxon>Nectriaceae</taxon>
        <taxon>Fusarium</taxon>
        <taxon>Fusarium fujikuroi species complex</taxon>
    </lineage>
</organism>
<accession>A0A8H4ZNZ8</accession>
<evidence type="ECO:0000256" key="1">
    <source>
        <dbReference type="SAM" id="SignalP"/>
    </source>
</evidence>
<dbReference type="PANTHER" id="PTHR35340">
    <property type="entry name" value="PQQ ENZYME REPEAT PROTEIN-RELATED"/>
    <property type="match status" value="1"/>
</dbReference>
<dbReference type="AlphaFoldDB" id="A0A8H4ZNZ8"/>